<sequence>MGRNRAGIILVENKKMALIKRIKKNQTYYVLPGGGLEKEGSYKEAAIREAKEELGIVVEIDGSVREDSGTHCYFYVRKYSGKFATGKGEEFSNLSRGEYFPCWVDVHQLEHIIMYP</sequence>
<name>A0ABS2N8K8_9BACI</name>
<evidence type="ECO:0000259" key="1">
    <source>
        <dbReference type="PROSITE" id="PS51462"/>
    </source>
</evidence>
<protein>
    <submittedName>
        <fullName evidence="2">8-oxo-dGTP pyrophosphatase MutT (NUDIX family)</fullName>
    </submittedName>
</protein>
<dbReference type="InterPro" id="IPR015797">
    <property type="entry name" value="NUDIX_hydrolase-like_dom_sf"/>
</dbReference>
<dbReference type="RefSeq" id="WP_205168378.1">
    <property type="nucleotide sequence ID" value="NZ_JAFBDZ010000001.1"/>
</dbReference>
<dbReference type="EMBL" id="JAFBDZ010000001">
    <property type="protein sequence ID" value="MBM7584196.1"/>
    <property type="molecule type" value="Genomic_DNA"/>
</dbReference>
<dbReference type="Pfam" id="PF00293">
    <property type="entry name" value="NUDIX"/>
    <property type="match status" value="1"/>
</dbReference>
<comment type="caution">
    <text evidence="2">The sequence shown here is derived from an EMBL/GenBank/DDBJ whole genome shotgun (WGS) entry which is preliminary data.</text>
</comment>
<keyword evidence="3" id="KW-1185">Reference proteome</keyword>
<reference evidence="2 3" key="1">
    <citation type="submission" date="2021-01" db="EMBL/GenBank/DDBJ databases">
        <title>Genomic Encyclopedia of Type Strains, Phase IV (KMG-IV): sequencing the most valuable type-strain genomes for metagenomic binning, comparative biology and taxonomic classification.</title>
        <authorList>
            <person name="Goeker M."/>
        </authorList>
    </citation>
    <scope>NUCLEOTIDE SEQUENCE [LARGE SCALE GENOMIC DNA]</scope>
    <source>
        <strain evidence="2 3">DSM 24834</strain>
    </source>
</reference>
<gene>
    <name evidence="2" type="ORF">JOC86_000733</name>
</gene>
<dbReference type="InterPro" id="IPR000086">
    <property type="entry name" value="NUDIX_hydrolase_dom"/>
</dbReference>
<dbReference type="Gene3D" id="3.90.79.10">
    <property type="entry name" value="Nucleoside Triphosphate Pyrophosphohydrolase"/>
    <property type="match status" value="1"/>
</dbReference>
<proteinExistence type="predicted"/>
<dbReference type="SUPFAM" id="SSF55811">
    <property type="entry name" value="Nudix"/>
    <property type="match status" value="1"/>
</dbReference>
<feature type="domain" description="Nudix hydrolase" evidence="1">
    <location>
        <begin position="1"/>
        <end position="116"/>
    </location>
</feature>
<accession>A0ABS2N8K8</accession>
<dbReference type="PROSITE" id="PS51462">
    <property type="entry name" value="NUDIX"/>
    <property type="match status" value="1"/>
</dbReference>
<evidence type="ECO:0000313" key="2">
    <source>
        <dbReference type="EMBL" id="MBM7584196.1"/>
    </source>
</evidence>
<dbReference type="Proteomes" id="UP001646157">
    <property type="component" value="Unassembled WGS sequence"/>
</dbReference>
<organism evidence="2 3">
    <name type="scientific">Rossellomorea pakistanensis</name>
    <dbReference type="NCBI Taxonomy" id="992288"/>
    <lineage>
        <taxon>Bacteria</taxon>
        <taxon>Bacillati</taxon>
        <taxon>Bacillota</taxon>
        <taxon>Bacilli</taxon>
        <taxon>Bacillales</taxon>
        <taxon>Bacillaceae</taxon>
        <taxon>Rossellomorea</taxon>
    </lineage>
</organism>
<evidence type="ECO:0000313" key="3">
    <source>
        <dbReference type="Proteomes" id="UP001646157"/>
    </source>
</evidence>